<feature type="region of interest" description="Disordered" evidence="1">
    <location>
        <begin position="746"/>
        <end position="872"/>
    </location>
</feature>
<name>A0AAF0Y3M0_9TREE</name>
<feature type="region of interest" description="Disordered" evidence="1">
    <location>
        <begin position="1005"/>
        <end position="1033"/>
    </location>
</feature>
<feature type="compositionally biased region" description="Polar residues" evidence="1">
    <location>
        <begin position="252"/>
        <end position="262"/>
    </location>
</feature>
<dbReference type="PANTHER" id="PTHR48125:SF10">
    <property type="entry name" value="OS12G0136300 PROTEIN"/>
    <property type="match status" value="1"/>
</dbReference>
<feature type="compositionally biased region" description="Acidic residues" evidence="1">
    <location>
        <begin position="748"/>
        <end position="759"/>
    </location>
</feature>
<feature type="region of interest" description="Disordered" evidence="1">
    <location>
        <begin position="922"/>
        <end position="988"/>
    </location>
</feature>
<feature type="compositionally biased region" description="Basic and acidic residues" evidence="1">
    <location>
        <begin position="186"/>
        <end position="201"/>
    </location>
</feature>
<proteinExistence type="predicted"/>
<feature type="compositionally biased region" description="Pro residues" evidence="1">
    <location>
        <begin position="769"/>
        <end position="779"/>
    </location>
</feature>
<feature type="region of interest" description="Disordered" evidence="1">
    <location>
        <begin position="714"/>
        <end position="733"/>
    </location>
</feature>
<feature type="compositionally biased region" description="Basic and acidic residues" evidence="1">
    <location>
        <begin position="786"/>
        <end position="806"/>
    </location>
</feature>
<gene>
    <name evidence="2" type="ORF">LOC62_02G003121</name>
</gene>
<feature type="region of interest" description="Disordered" evidence="1">
    <location>
        <begin position="1"/>
        <end position="49"/>
    </location>
</feature>
<dbReference type="PANTHER" id="PTHR48125">
    <property type="entry name" value="LP07818P1"/>
    <property type="match status" value="1"/>
</dbReference>
<feature type="compositionally biased region" description="Low complexity" evidence="1">
    <location>
        <begin position="263"/>
        <end position="272"/>
    </location>
</feature>
<keyword evidence="3" id="KW-1185">Reference proteome</keyword>
<feature type="region of interest" description="Disordered" evidence="1">
    <location>
        <begin position="1215"/>
        <end position="1282"/>
    </location>
</feature>
<accession>A0AAF0Y3M0</accession>
<feature type="compositionally biased region" description="Basic residues" evidence="1">
    <location>
        <begin position="274"/>
        <end position="288"/>
    </location>
</feature>
<feature type="compositionally biased region" description="Polar residues" evidence="1">
    <location>
        <begin position="26"/>
        <end position="40"/>
    </location>
</feature>
<feature type="compositionally biased region" description="Basic and acidic residues" evidence="1">
    <location>
        <begin position="1220"/>
        <end position="1233"/>
    </location>
</feature>
<evidence type="ECO:0000256" key="1">
    <source>
        <dbReference type="SAM" id="MobiDB-lite"/>
    </source>
</evidence>
<evidence type="ECO:0000313" key="2">
    <source>
        <dbReference type="EMBL" id="WOO79595.1"/>
    </source>
</evidence>
<feature type="compositionally biased region" description="Pro residues" evidence="1">
    <location>
        <begin position="810"/>
        <end position="819"/>
    </location>
</feature>
<feature type="compositionally biased region" description="Low complexity" evidence="1">
    <location>
        <begin position="161"/>
        <end position="181"/>
    </location>
</feature>
<feature type="compositionally biased region" description="Low complexity" evidence="1">
    <location>
        <begin position="938"/>
        <end position="947"/>
    </location>
</feature>
<dbReference type="GeneID" id="87806367"/>
<evidence type="ECO:0000313" key="3">
    <source>
        <dbReference type="Proteomes" id="UP000827549"/>
    </source>
</evidence>
<feature type="compositionally biased region" description="Low complexity" evidence="1">
    <location>
        <begin position="217"/>
        <end position="243"/>
    </location>
</feature>
<feature type="region of interest" description="Disordered" evidence="1">
    <location>
        <begin position="217"/>
        <end position="342"/>
    </location>
</feature>
<feature type="region of interest" description="Disordered" evidence="1">
    <location>
        <begin position="1174"/>
        <end position="1194"/>
    </location>
</feature>
<organism evidence="2 3">
    <name type="scientific">Vanrija pseudolonga</name>
    <dbReference type="NCBI Taxonomy" id="143232"/>
    <lineage>
        <taxon>Eukaryota</taxon>
        <taxon>Fungi</taxon>
        <taxon>Dikarya</taxon>
        <taxon>Basidiomycota</taxon>
        <taxon>Agaricomycotina</taxon>
        <taxon>Tremellomycetes</taxon>
        <taxon>Trichosporonales</taxon>
        <taxon>Trichosporonaceae</taxon>
        <taxon>Vanrija</taxon>
    </lineage>
</organism>
<feature type="compositionally biased region" description="Low complexity" evidence="1">
    <location>
        <begin position="91"/>
        <end position="105"/>
    </location>
</feature>
<feature type="compositionally biased region" description="Low complexity" evidence="1">
    <location>
        <begin position="966"/>
        <end position="976"/>
    </location>
</feature>
<dbReference type="RefSeq" id="XP_062625627.1">
    <property type="nucleotide sequence ID" value="XM_062769643.1"/>
</dbReference>
<reference evidence="2" key="1">
    <citation type="submission" date="2023-10" db="EMBL/GenBank/DDBJ databases">
        <authorList>
            <person name="Noh H."/>
        </authorList>
    </citation>
    <scope>NUCLEOTIDE SEQUENCE</scope>
    <source>
        <strain evidence="2">DUCC4014</strain>
    </source>
</reference>
<feature type="region of interest" description="Disordered" evidence="1">
    <location>
        <begin position="91"/>
        <end position="205"/>
    </location>
</feature>
<feature type="region of interest" description="Disordered" evidence="1">
    <location>
        <begin position="529"/>
        <end position="573"/>
    </location>
</feature>
<sequence length="1282" mass="138589">MASPPPLSPTPRRWRPAGQPSAVVETLNQLSDSPDPTSPEQEFLSPLGTPAVVDGAAELAANVTGDSLNRRYDSLYAGLEAFGASFNSAPAAQDTAPAAAAAALAPSPPSPNPPDLAAHPESPKPAPAPPTEATASASILPAAITAPSTPLPPSPVKAARPTKQWTPKPAAATPTKTNTRASELIRMFESKNDSPAPERRPAGAVATPFREAVAVKVPAASVSRQAATSSTPTTTRTRSPISSVQKMVASWRTRNAEVTGQESSLSSSTPSSMLRKRSWNVSIRRRRRNEPEDKVAEQVPDDAPEFRPNSTPPHPSPVDEASFPSQSSLPSPTPFPLAPKTLTGEPLRTGKLFYFNVYEDVEPEDYQWVATDARLYADGLELVWRTPAGAKATVVLDVEYCEEVTSTYSPTNPIANDLGALAARKRGDEFVRGLYPFKMVYEDGTERLGCESAIERVRWVKAIALRTLNYLESQGKVQQLHNARIDNQLDRIENKVDRSARHFKSLDKLELLDELRKLEGLVDCLRDLSKPDRLDDQPPPLPSKDSVFAESPPPSPTTSVSTLSDTERPVTPPDFLLPESFNQRMEDMGHLLGLVMGQQKDIIEELAYRRELDAEGPARMEAMFAQILHQLEANAYHQKPLAPLPRKRPASSESWSEVEGDFYPGSQSVYSGDFGQRTPAPPNTLHSATSLLSRIPESLLEDDTLEPEFDEEYEVGNLPPASPAHEQKQYRTEVPEAVVRQRNQQLEYESEVEDEEAAEDVERVLADPAPAPATPPQRPIPYRQPQADERPEEETVYRDEQPERRRPTTRAPPPEPVELPTPVNSEYRKLRDAALDAPGPAGPQSRFGRPPRGSMHRFGRPRSPLSTTYVSRGFRPVPLGPFPPPGMMPIPMMAPPLRQGMPAFGRPGFFPPPGYGPFAGGPGMYHHHLPPDSGGIGTTTTATSTNSPLPPHSARLSTHGSHHHTPTPSATTSSASVADPAIVTPPVHSPVPPITIKITPASIEETRSASDGVPSVAPGSPSAATEPVPPPTASAYSAFSHPMSTTSTHRMLNNTQALGEAMGEQQNDMARYMHGISDQVHDVNAGLSRDLGGILAKLDTLRKDIRPERVHGHVLPDGTVQLSTGEIVDGIQGAPPPVPVAVVPPPPDSPPILVGRVLPDGTVMAGDRIVVGIQGVPRDPTPEELAEEAQRARDLQQDRAIDDLAAMGELVACEATDTSFGHHEPLYRPEPPRKSPQPPQSQSSRNAAAGHQHERNQGDQGGYEQHDNDHQGARQGPQPHCA</sequence>
<dbReference type="EMBL" id="CP086715">
    <property type="protein sequence ID" value="WOO79595.1"/>
    <property type="molecule type" value="Genomic_DNA"/>
</dbReference>
<evidence type="ECO:0008006" key="4">
    <source>
        <dbReference type="Google" id="ProtNLM"/>
    </source>
</evidence>
<protein>
    <recommendedName>
        <fullName evidence="4">PH domain-containing protein</fullName>
    </recommendedName>
</protein>
<dbReference type="Proteomes" id="UP000827549">
    <property type="component" value="Chromosome 2"/>
</dbReference>